<accession>A0A291QZF8</accession>
<dbReference type="SUPFAM" id="SSF52151">
    <property type="entry name" value="FabD/lysophospholipase-like"/>
    <property type="match status" value="1"/>
</dbReference>
<dbReference type="InterPro" id="IPR050301">
    <property type="entry name" value="NTE"/>
</dbReference>
<dbReference type="InterPro" id="IPR043864">
    <property type="entry name" value="Omp85-like_dom"/>
</dbReference>
<dbReference type="EMBL" id="CP023777">
    <property type="protein sequence ID" value="ATL49315.1"/>
    <property type="molecule type" value="Genomic_DNA"/>
</dbReference>
<evidence type="ECO:0000256" key="1">
    <source>
        <dbReference type="ARBA" id="ARBA00022801"/>
    </source>
</evidence>
<evidence type="ECO:0000256" key="3">
    <source>
        <dbReference type="ARBA" id="ARBA00023098"/>
    </source>
</evidence>
<dbReference type="OrthoDB" id="9770965at2"/>
<feature type="active site" description="Proton acceptor" evidence="4">
    <location>
        <position position="209"/>
    </location>
</feature>
<dbReference type="Gene3D" id="3.40.1090.10">
    <property type="entry name" value="Cytosolic phospholipase A2 catalytic domain"/>
    <property type="match status" value="2"/>
</dbReference>
<dbReference type="Pfam" id="PF19143">
    <property type="entry name" value="Omp85_2"/>
    <property type="match status" value="1"/>
</dbReference>
<evidence type="ECO:0000313" key="6">
    <source>
        <dbReference type="EMBL" id="ATL49315.1"/>
    </source>
</evidence>
<dbReference type="PROSITE" id="PS51257">
    <property type="entry name" value="PROKAR_LIPOPROTEIN"/>
    <property type="match status" value="1"/>
</dbReference>
<dbReference type="Pfam" id="PF01734">
    <property type="entry name" value="Patatin"/>
    <property type="match status" value="1"/>
</dbReference>
<dbReference type="CDD" id="cd07205">
    <property type="entry name" value="Pat_PNPLA6_PNPLA7_NTE1_like"/>
    <property type="match status" value="1"/>
</dbReference>
<dbReference type="PANTHER" id="PTHR14226:SF76">
    <property type="entry name" value="NTE FAMILY PROTEIN RSSA"/>
    <property type="match status" value="1"/>
</dbReference>
<gene>
    <name evidence="6" type="ORF">COR50_20235</name>
</gene>
<evidence type="ECO:0000256" key="4">
    <source>
        <dbReference type="PROSITE-ProRule" id="PRU01161"/>
    </source>
</evidence>
<evidence type="ECO:0000313" key="7">
    <source>
        <dbReference type="Proteomes" id="UP000220133"/>
    </source>
</evidence>
<dbReference type="KEGG" id="cbae:COR50_20235"/>
<feature type="active site" description="Nucleophile" evidence="4">
    <location>
        <position position="65"/>
    </location>
</feature>
<evidence type="ECO:0000259" key="5">
    <source>
        <dbReference type="PROSITE" id="PS51635"/>
    </source>
</evidence>
<dbReference type="AlphaFoldDB" id="A0A291QZF8"/>
<dbReference type="PANTHER" id="PTHR14226">
    <property type="entry name" value="NEUROPATHY TARGET ESTERASE/SWISS CHEESE D.MELANOGASTER"/>
    <property type="match status" value="1"/>
</dbReference>
<dbReference type="Gene3D" id="3.10.20.310">
    <property type="entry name" value="membrane protein fhac"/>
    <property type="match status" value="1"/>
</dbReference>
<dbReference type="PROSITE" id="PS51635">
    <property type="entry name" value="PNPLA"/>
    <property type="match status" value="1"/>
</dbReference>
<name>A0A291QZF8_9BACT</name>
<dbReference type="Gene3D" id="2.40.160.50">
    <property type="entry name" value="membrane protein fhac: a member of the omp85/tpsb transporter family"/>
    <property type="match status" value="1"/>
</dbReference>
<evidence type="ECO:0000256" key="2">
    <source>
        <dbReference type="ARBA" id="ARBA00022963"/>
    </source>
</evidence>
<reference evidence="6 7" key="1">
    <citation type="submission" date="2017-10" db="EMBL/GenBank/DDBJ databases">
        <title>Paenichitinophaga pekingensis gen. nov., sp. nov., isolated from activated sludge.</title>
        <authorList>
            <person name="Jin D."/>
            <person name="Kong X."/>
            <person name="Deng Y."/>
            <person name="Bai Z."/>
        </authorList>
    </citation>
    <scope>NUCLEOTIDE SEQUENCE [LARGE SCALE GENOMIC DNA]</scope>
    <source>
        <strain evidence="6 7">13</strain>
    </source>
</reference>
<proteinExistence type="predicted"/>
<keyword evidence="1 4" id="KW-0378">Hydrolase</keyword>
<keyword evidence="2 4" id="KW-0442">Lipid degradation</keyword>
<feature type="short sequence motif" description="GXSXG" evidence="4">
    <location>
        <begin position="63"/>
        <end position="67"/>
    </location>
</feature>
<feature type="short sequence motif" description="DGA/G" evidence="4">
    <location>
        <begin position="209"/>
        <end position="211"/>
    </location>
</feature>
<feature type="short sequence motif" description="GXGXXG" evidence="4">
    <location>
        <begin position="36"/>
        <end position="41"/>
    </location>
</feature>
<keyword evidence="3 4" id="KW-0443">Lipid metabolism</keyword>
<feature type="domain" description="PNPLA" evidence="5">
    <location>
        <begin position="32"/>
        <end position="222"/>
    </location>
</feature>
<keyword evidence="7" id="KW-1185">Reference proteome</keyword>
<dbReference type="Proteomes" id="UP000220133">
    <property type="component" value="Chromosome"/>
</dbReference>
<dbReference type="InterPro" id="IPR016035">
    <property type="entry name" value="Acyl_Trfase/lysoPLipase"/>
</dbReference>
<protein>
    <recommendedName>
        <fullName evidence="5">PNPLA domain-containing protein</fullName>
    </recommendedName>
</protein>
<dbReference type="GO" id="GO:0016787">
    <property type="term" value="F:hydrolase activity"/>
    <property type="evidence" value="ECO:0007669"/>
    <property type="project" value="UniProtKB-UniRule"/>
</dbReference>
<dbReference type="GO" id="GO:0016042">
    <property type="term" value="P:lipid catabolic process"/>
    <property type="evidence" value="ECO:0007669"/>
    <property type="project" value="UniProtKB-UniRule"/>
</dbReference>
<dbReference type="InterPro" id="IPR002641">
    <property type="entry name" value="PNPLA_dom"/>
</dbReference>
<organism evidence="6 7">
    <name type="scientific">Chitinophaga caeni</name>
    <dbReference type="NCBI Taxonomy" id="2029983"/>
    <lineage>
        <taxon>Bacteria</taxon>
        <taxon>Pseudomonadati</taxon>
        <taxon>Bacteroidota</taxon>
        <taxon>Chitinophagia</taxon>
        <taxon>Chitinophagales</taxon>
        <taxon>Chitinophagaceae</taxon>
        <taxon>Chitinophaga</taxon>
    </lineage>
</organism>
<dbReference type="RefSeq" id="WP_098195683.1">
    <property type="nucleotide sequence ID" value="NZ_CP023777.1"/>
</dbReference>
<sequence>MLRSSFVTNIVITIACLCLSLSSLAQRPKVGLTLSGGGAKGLAHIGILEAIDSAGLKIDLITGTSMGSIIGGVYAMGYSGDSIEHIARTMDWSNLFANQPPMTEISPEEKDEFGKYILEIPFEYGKPKLASGMIVGQQLWLELARLAYPVYSVRDFDHFSIPFKCVATDIATGEALTLDTGNIVTSMRASMAIPSVFTAVRIGDKMLVDGGVVRNFPTTIAKDMGAKLIIGSNVSNGLLSADELNTPIDILTQLGFYKDADDFVGARKLANVYIHQSLKPFSAASFGSVDAIIDAGKEMGRQYYPVFKHIADSLNALYPGTGQAKPDRLPWKPDVLIEDIVVLGLKHTNEKFFKSRLNLEEGGCYTPLQIEKAVQHVFGTRFYKQITYELLETRPGHARMVINADENALTYAKVAINYNTYTDFQAILNFTQRNFVVPNSRAYVTAALGTYPRVRAEFLKYTGRKRNVGFVLGAYFENNPLTFYEDFRSLFEYKYKFVDFDVNFHYMPTEKLSLISGLKWEYVRLKPRISPFIVLDGHVQQYNAYLGLEYNTVNRVMFPSSGWNVKIEGGQVFDQKSNLTISENGQHIDPDSLGLGFDNYQRLLARISYYIPVNKKFTTVLNANLGMNFNYSESIINNYWIGGLTLNTRTQLPLVGYADAEVISSSAATAQLGFQYEMFNNFFLTPRVGGAVYDFTTNNSLEDYKFISGYGLSVGYSSRFGPLEATLMYGSGNGIVKAYVNVGFQF</sequence>